<sequence length="709" mass="82560">MPRNNDNRNQNNITISAPYNFVPLNKKVFFPDWAPFVSHDIPFKDGLSGKIKLEITAESPIFIRKSFEEGDEYYKDKNGQEISKEFCFIKDKTGNKKYFIPGSSIRNMLRSVFEILTFSKLSRDYFTDRRFGVRDFDNDDVYTLKKESDSVRIGYLKKTGKDYVIYDKGNPVKVLQSEIKYTKKLRGNNITNSFKELFSSDTTWNREVKDRRNNLKANCKTAEFKYKQFKKSFDSTKENYVFTGQPTFNNNNGAKYHEFKIPALNENNDVKINVDNKIFEDFKFIYGDYYGSNKTSVDWKYWKSPLDKGKAIPVFFRKNNEDELIDFGLCNLYKMAYNHRVNRAVKNAQNEFEESNLDLSECVFGTSEGKKIKGRVQVSHAFMKEATEGDEITTVLSEPKASFYPFYIKQKLNKSLKVEKYATYHDSDVEINGRKRYFLKPECVETRDPSNFTTTFKPLETATFITTIQYHNLNKIEFGALLSAITFHGNTNCNHIIGLAKSYGLGQIKVDILNEEIKQNLNHYLAIFEKCMLEAKGINWHHKSPELIELLTMASTIAKNKVDSCNPHMHKYLNLRGFLDIKKTKLRLPLFSEIISYSENVPSYFNAKKETLEVEEKLKKEREAQKILTLKEKGIRSVLEGCNDFGAFKNIIKDYMDKLGIEKQMFTKDDVDYIEKNASNLILKKNKKHRADFEKKVKAFVVENIIKTN</sequence>
<dbReference type="Proteomes" id="UP001176806">
    <property type="component" value="Unassembled WGS sequence"/>
</dbReference>
<comment type="caution">
    <text evidence="1">The sequence shown here is derived from an EMBL/GenBank/DDBJ whole genome shotgun (WGS) entry which is preliminary data.</text>
</comment>
<dbReference type="NCBIfam" id="TIGR03986">
    <property type="entry name" value="TIGR03986 family CRISPR-associated RAMP protein"/>
    <property type="match status" value="1"/>
</dbReference>
<name>A0ABT8WVC0_9FLAO</name>
<dbReference type="EMBL" id="JAUOEL010000010">
    <property type="protein sequence ID" value="MDO5976945.1"/>
    <property type="molecule type" value="Genomic_DNA"/>
</dbReference>
<accession>A0ABT8WVC0</accession>
<dbReference type="InterPro" id="IPR023825">
    <property type="entry name" value="CRISPR-assoc_RAMP_BGP1436"/>
</dbReference>
<evidence type="ECO:0000313" key="1">
    <source>
        <dbReference type="EMBL" id="MDO5976945.1"/>
    </source>
</evidence>
<proteinExistence type="predicted"/>
<gene>
    <name evidence="1" type="ORF">Q4Q40_22320</name>
</gene>
<protein>
    <submittedName>
        <fullName evidence="1">TIGR03986 family CRISPR-associated RAMP protein</fullName>
    </submittedName>
</protein>
<keyword evidence="2" id="KW-1185">Reference proteome</keyword>
<dbReference type="RefSeq" id="WP_303304280.1">
    <property type="nucleotide sequence ID" value="NZ_BAABDA010000060.1"/>
</dbReference>
<organism evidence="1 2">
    <name type="scientific">Flavivirga jejuensis</name>
    <dbReference type="NCBI Taxonomy" id="870487"/>
    <lineage>
        <taxon>Bacteria</taxon>
        <taxon>Pseudomonadati</taxon>
        <taxon>Bacteroidota</taxon>
        <taxon>Flavobacteriia</taxon>
        <taxon>Flavobacteriales</taxon>
        <taxon>Flavobacteriaceae</taxon>
        <taxon>Flavivirga</taxon>
    </lineage>
</organism>
<reference evidence="1" key="1">
    <citation type="submission" date="2023-07" db="EMBL/GenBank/DDBJ databases">
        <title>Two novel species in the genus Flavivirga.</title>
        <authorList>
            <person name="Kwon K."/>
        </authorList>
    </citation>
    <scope>NUCLEOTIDE SEQUENCE</scope>
    <source>
        <strain evidence="1">KACC 14158</strain>
    </source>
</reference>
<evidence type="ECO:0000313" key="2">
    <source>
        <dbReference type="Proteomes" id="UP001176806"/>
    </source>
</evidence>